<dbReference type="InterPro" id="IPR012816">
    <property type="entry name" value="NADAR"/>
</dbReference>
<dbReference type="AlphaFoldDB" id="A0A6G1LL88"/>
<sequence>MSDSADGKGPRWVGDNLPSLHPEIQYAQDLPPKVTDKYHKALIMGDTEIADQTLAAETPAEAKALGRKSGQNKVLGQTLLGTANHVIVETSPNDRLWGVGFNSEHALGHIDEWGENELGQALMRVRDRLKQPLKPN</sequence>
<evidence type="ECO:0000313" key="2">
    <source>
        <dbReference type="EMBL" id="KAF2773380.1"/>
    </source>
</evidence>
<organism evidence="2 3">
    <name type="scientific">Teratosphaeria nubilosa</name>
    <dbReference type="NCBI Taxonomy" id="161662"/>
    <lineage>
        <taxon>Eukaryota</taxon>
        <taxon>Fungi</taxon>
        <taxon>Dikarya</taxon>
        <taxon>Ascomycota</taxon>
        <taxon>Pezizomycotina</taxon>
        <taxon>Dothideomycetes</taxon>
        <taxon>Dothideomycetidae</taxon>
        <taxon>Mycosphaerellales</taxon>
        <taxon>Teratosphaeriaceae</taxon>
        <taxon>Teratosphaeria</taxon>
    </lineage>
</organism>
<proteinExistence type="predicted"/>
<feature type="domain" description="NADAR" evidence="1">
    <location>
        <begin position="68"/>
        <end position="130"/>
    </location>
</feature>
<protein>
    <recommendedName>
        <fullName evidence="1">NADAR domain-containing protein</fullName>
    </recommendedName>
</protein>
<dbReference type="OrthoDB" id="206452at2759"/>
<dbReference type="Gene3D" id="1.10.357.40">
    <property type="entry name" value="YbiA-like"/>
    <property type="match status" value="1"/>
</dbReference>
<dbReference type="Proteomes" id="UP000799436">
    <property type="component" value="Unassembled WGS sequence"/>
</dbReference>
<gene>
    <name evidence="2" type="ORF">EJ03DRAFT_371303</name>
</gene>
<dbReference type="SUPFAM" id="SSF143990">
    <property type="entry name" value="YbiA-like"/>
    <property type="match status" value="1"/>
</dbReference>
<name>A0A6G1LL88_9PEZI</name>
<reference evidence="2" key="1">
    <citation type="journal article" date="2020" name="Stud. Mycol.">
        <title>101 Dothideomycetes genomes: a test case for predicting lifestyles and emergence of pathogens.</title>
        <authorList>
            <person name="Haridas S."/>
            <person name="Albert R."/>
            <person name="Binder M."/>
            <person name="Bloem J."/>
            <person name="Labutti K."/>
            <person name="Salamov A."/>
            <person name="Andreopoulos B."/>
            <person name="Baker S."/>
            <person name="Barry K."/>
            <person name="Bills G."/>
            <person name="Bluhm B."/>
            <person name="Cannon C."/>
            <person name="Castanera R."/>
            <person name="Culley D."/>
            <person name="Daum C."/>
            <person name="Ezra D."/>
            <person name="Gonzalez J."/>
            <person name="Henrissat B."/>
            <person name="Kuo A."/>
            <person name="Liang C."/>
            <person name="Lipzen A."/>
            <person name="Lutzoni F."/>
            <person name="Magnuson J."/>
            <person name="Mondo S."/>
            <person name="Nolan M."/>
            <person name="Ohm R."/>
            <person name="Pangilinan J."/>
            <person name="Park H.-J."/>
            <person name="Ramirez L."/>
            <person name="Alfaro M."/>
            <person name="Sun H."/>
            <person name="Tritt A."/>
            <person name="Yoshinaga Y."/>
            <person name="Zwiers L.-H."/>
            <person name="Turgeon B."/>
            <person name="Goodwin S."/>
            <person name="Spatafora J."/>
            <person name="Crous P."/>
            <person name="Grigoriev I."/>
        </authorList>
    </citation>
    <scope>NUCLEOTIDE SEQUENCE</scope>
    <source>
        <strain evidence="2">CBS 116005</strain>
    </source>
</reference>
<keyword evidence="3" id="KW-1185">Reference proteome</keyword>
<dbReference type="EMBL" id="ML995811">
    <property type="protein sequence ID" value="KAF2773380.1"/>
    <property type="molecule type" value="Genomic_DNA"/>
</dbReference>
<dbReference type="CDD" id="cd15457">
    <property type="entry name" value="NADAR"/>
    <property type="match status" value="1"/>
</dbReference>
<dbReference type="InterPro" id="IPR037238">
    <property type="entry name" value="YbiA-like_sf"/>
</dbReference>
<dbReference type="Pfam" id="PF08719">
    <property type="entry name" value="NADAR"/>
    <property type="match status" value="1"/>
</dbReference>
<evidence type="ECO:0000259" key="1">
    <source>
        <dbReference type="Pfam" id="PF08719"/>
    </source>
</evidence>
<accession>A0A6G1LL88</accession>
<evidence type="ECO:0000313" key="3">
    <source>
        <dbReference type="Proteomes" id="UP000799436"/>
    </source>
</evidence>